<feature type="chain" id="PRO_5046843990" description="acid phosphatase" evidence="6">
    <location>
        <begin position="27"/>
        <end position="319"/>
    </location>
</feature>
<dbReference type="InterPro" id="IPR051558">
    <property type="entry name" value="Metallophosphoesterase_PAP"/>
</dbReference>
<name>A0ABM7NX09_9BACT</name>
<evidence type="ECO:0000256" key="4">
    <source>
        <dbReference type="ARBA" id="ARBA00022801"/>
    </source>
</evidence>
<keyword evidence="9" id="KW-1185">Reference proteome</keyword>
<protein>
    <recommendedName>
        <fullName evidence="2 5">acid phosphatase</fullName>
        <ecNumber evidence="2 5">3.1.3.2</ecNumber>
    </recommendedName>
</protein>
<dbReference type="EMBL" id="AP024484">
    <property type="protein sequence ID" value="BCS85042.1"/>
    <property type="molecule type" value="Genomic_DNA"/>
</dbReference>
<keyword evidence="5" id="KW-0408">Iron</keyword>
<dbReference type="Pfam" id="PF00149">
    <property type="entry name" value="Metallophos"/>
    <property type="match status" value="1"/>
</dbReference>
<evidence type="ECO:0000256" key="6">
    <source>
        <dbReference type="SAM" id="SignalP"/>
    </source>
</evidence>
<keyword evidence="3 6" id="KW-0732">Signal</keyword>
<keyword evidence="4 5" id="KW-0378">Hydrolase</keyword>
<evidence type="ECO:0000259" key="7">
    <source>
        <dbReference type="Pfam" id="PF00149"/>
    </source>
</evidence>
<proteinExistence type="predicted"/>
<evidence type="ECO:0000256" key="3">
    <source>
        <dbReference type="ARBA" id="ARBA00022729"/>
    </source>
</evidence>
<feature type="signal peptide" evidence="6">
    <location>
        <begin position="1"/>
        <end position="26"/>
    </location>
</feature>
<evidence type="ECO:0000313" key="8">
    <source>
        <dbReference type="EMBL" id="BCS85042.1"/>
    </source>
</evidence>
<evidence type="ECO:0000256" key="1">
    <source>
        <dbReference type="ARBA" id="ARBA00000032"/>
    </source>
</evidence>
<dbReference type="RefSeq" id="WP_207155208.1">
    <property type="nucleotide sequence ID" value="NZ_AP024484.1"/>
</dbReference>
<gene>
    <name evidence="8" type="ORF">prwr041_09350</name>
</gene>
<feature type="domain" description="Calcineurin-like phosphoesterase" evidence="7">
    <location>
        <begin position="44"/>
        <end position="249"/>
    </location>
</feature>
<evidence type="ECO:0000256" key="5">
    <source>
        <dbReference type="PIRNR" id="PIRNR000898"/>
    </source>
</evidence>
<dbReference type="InterPro" id="IPR029052">
    <property type="entry name" value="Metallo-depent_PP-like"/>
</dbReference>
<dbReference type="Proteomes" id="UP001319045">
    <property type="component" value="Chromosome"/>
</dbReference>
<dbReference type="InterPro" id="IPR004843">
    <property type="entry name" value="Calcineurin-like_PHP"/>
</dbReference>
<accession>A0ABM7NX09</accession>
<dbReference type="PANTHER" id="PTHR10161:SF14">
    <property type="entry name" value="TARTRATE-RESISTANT ACID PHOSPHATASE TYPE 5"/>
    <property type="match status" value="1"/>
</dbReference>
<sequence>MKNIRNFIQTTLVVSSLLLFSSFVKAQTPNEWKKLKDDINVFMVNDMGRNGYYDQKPIAELMGEMGETIGPKCIIAAGDIHHFNGVASVNDPLWMTNFELIYSHPELMIDWFPVLGNHEYRGNTQAVLDYGKISRRWVMPARYYTKVLRSGNATLRILFLDTTPLISRYRNESEIYPDASKQDRQAELDWIDETLKNAKEDWVICVGHHPIYADTGKDTEERTDMQKYLLPVLHKYGNVAIYACGHIHNFQHIKKTGDNIDYVVNSSASLSRKKVSNIDGTVFCSNDDGFSIIAASKNELKMYMIDKKGEVIHTITKSK</sequence>
<dbReference type="SUPFAM" id="SSF56300">
    <property type="entry name" value="Metallo-dependent phosphatases"/>
    <property type="match status" value="1"/>
</dbReference>
<comment type="catalytic activity">
    <reaction evidence="1 5">
        <text>a phosphate monoester + H2O = an alcohol + phosphate</text>
        <dbReference type="Rhea" id="RHEA:15017"/>
        <dbReference type="ChEBI" id="CHEBI:15377"/>
        <dbReference type="ChEBI" id="CHEBI:30879"/>
        <dbReference type="ChEBI" id="CHEBI:43474"/>
        <dbReference type="ChEBI" id="CHEBI:67140"/>
        <dbReference type="EC" id="3.1.3.2"/>
    </reaction>
</comment>
<dbReference type="PANTHER" id="PTHR10161">
    <property type="entry name" value="TARTRATE-RESISTANT ACID PHOSPHATASE TYPE 5"/>
    <property type="match status" value="1"/>
</dbReference>
<dbReference type="InterPro" id="IPR024927">
    <property type="entry name" value="Acid_PPase"/>
</dbReference>
<dbReference type="EC" id="3.1.3.2" evidence="2 5"/>
<reference evidence="8 9" key="1">
    <citation type="journal article" date="2022" name="Int. J. Syst. Evol. Microbiol.">
        <title>Prevotella herbatica sp. nov., a plant polysaccharide-decomposing anaerobic bacterium isolated from a methanogenic reactor.</title>
        <authorList>
            <person name="Uek A."/>
            <person name="Tonouchi A."/>
            <person name="Kaku N."/>
            <person name="Ueki K."/>
        </authorList>
    </citation>
    <scope>NUCLEOTIDE SEQUENCE [LARGE SCALE GENOMIC DNA]</scope>
    <source>
        <strain evidence="8 9">WR041</strain>
    </source>
</reference>
<dbReference type="PIRSF" id="PIRSF000898">
    <property type="entry name" value="Acid_Ptase_5"/>
    <property type="match status" value="1"/>
</dbReference>
<dbReference type="Gene3D" id="3.60.21.10">
    <property type="match status" value="1"/>
</dbReference>
<evidence type="ECO:0000313" key="9">
    <source>
        <dbReference type="Proteomes" id="UP001319045"/>
    </source>
</evidence>
<organism evidence="8 9">
    <name type="scientific">Prevotella herbatica</name>
    <dbReference type="NCBI Taxonomy" id="2801997"/>
    <lineage>
        <taxon>Bacteria</taxon>
        <taxon>Pseudomonadati</taxon>
        <taxon>Bacteroidota</taxon>
        <taxon>Bacteroidia</taxon>
        <taxon>Bacteroidales</taxon>
        <taxon>Prevotellaceae</taxon>
        <taxon>Prevotella</taxon>
    </lineage>
</organism>
<evidence type="ECO:0000256" key="2">
    <source>
        <dbReference type="ARBA" id="ARBA00012646"/>
    </source>
</evidence>